<feature type="compositionally biased region" description="Polar residues" evidence="3">
    <location>
        <begin position="374"/>
        <end position="386"/>
    </location>
</feature>
<feature type="compositionally biased region" description="Gly residues" evidence="3">
    <location>
        <begin position="737"/>
        <end position="767"/>
    </location>
</feature>
<feature type="region of interest" description="Disordered" evidence="3">
    <location>
        <begin position="582"/>
        <end position="787"/>
    </location>
</feature>
<feature type="region of interest" description="Disordered" evidence="3">
    <location>
        <begin position="217"/>
        <end position="296"/>
    </location>
</feature>
<dbReference type="InterPro" id="IPR028816">
    <property type="entry name" value="Caprin"/>
</dbReference>
<evidence type="ECO:0000313" key="6">
    <source>
        <dbReference type="Proteomes" id="UP000749559"/>
    </source>
</evidence>
<evidence type="ECO:0000313" key="5">
    <source>
        <dbReference type="EMBL" id="CAH1786667.1"/>
    </source>
</evidence>
<feature type="compositionally biased region" description="Acidic residues" evidence="3">
    <location>
        <begin position="218"/>
        <end position="230"/>
    </location>
</feature>
<protein>
    <recommendedName>
        <fullName evidence="4">Caprin-1 dimerization domain-containing protein</fullName>
    </recommendedName>
</protein>
<feature type="compositionally biased region" description="Gly residues" evidence="3">
    <location>
        <begin position="630"/>
        <end position="664"/>
    </location>
</feature>
<feature type="domain" description="Caprin-1 dimerization" evidence="4">
    <location>
        <begin position="98"/>
        <end position="213"/>
    </location>
</feature>
<feature type="region of interest" description="Disordered" evidence="3">
    <location>
        <begin position="477"/>
        <end position="523"/>
    </location>
</feature>
<dbReference type="AlphaFoldDB" id="A0A8S4NXR1"/>
<feature type="compositionally biased region" description="Low complexity" evidence="3">
    <location>
        <begin position="606"/>
        <end position="629"/>
    </location>
</feature>
<name>A0A8S4NXR1_OWEFU</name>
<keyword evidence="2" id="KW-0175">Coiled coil</keyword>
<evidence type="ECO:0000256" key="2">
    <source>
        <dbReference type="SAM" id="Coils"/>
    </source>
</evidence>
<feature type="compositionally biased region" description="Gly residues" evidence="3">
    <location>
        <begin position="677"/>
        <end position="688"/>
    </location>
</feature>
<sequence>MPSASNKTEQKASKEAESPIVQVLLAVEKKVRNLEKRKGKLDVYKDRKDKGEILNKDQEDAVGKYESVTQNLEFAKELQKQFLQISADIEKQNRKQKKRDAMERQNVELRRVKEMLQIQNLLDCMGSESARADFTTGKNGACVLTEANLKQLDDLYKLINPSREEEGEFEEQLEASSQHIVDLLDGKDKPVLDTTYKELREVFNKIHESGYFDRHLEEVEEEAEAPEESSESSSSEKEFVVVKSEEVPEHSSEEVTSSLPPDVPEPTPQQLEQTNTQQQQQQNADQQHEQQQQQQLNPDMISQDGQLTNVAAPEDAFFATGPSEYIRSRPFNEIVSSVQGNYNFLQDSEIDVESPHMDPAVVAAQPMVSHMAHPSQQRTETTTGYVSQSFPDEQTQQQPQPSQQQQQQTYASLAQQSATNTNYNNQQTFDNTYNSSQTDYSQMLSQNLPQNTPSLHENVDEQTSNLVNQMAHTTIGGVTHSQSPALDTSSLPPAITMPSHTTPYQSQTNMDQSQTSEDKKQFQMNASAPVFQSMYSAKLAGGSTSTQPPTETGTFTAMETSNFSANSSGFTESQTFAEVGKFEDQESHQQSTPPHPSTEFPETGTFDSSSNSDNSAFNSNSNNDTYSRGSRGGSGYRGGPRGGRGGNMSNGYSNRGGSGRGGYQSSGDRGDRDRRGGGYSGGRGGNRGASGTYQGYPPRSDYRPEGYQGFSGGNNYNNRGDNANGGYNSKRGSGAPPRGGSGGMRGGAPRGNNRGGQGGRGGFGNSGRGSFAQKAGGYGGSTAQQTA</sequence>
<dbReference type="GO" id="GO:0005737">
    <property type="term" value="C:cytoplasm"/>
    <property type="evidence" value="ECO:0007669"/>
    <property type="project" value="TreeGrafter"/>
</dbReference>
<proteinExistence type="inferred from homology"/>
<comment type="caution">
    <text evidence="5">The sequence shown here is derived from an EMBL/GenBank/DDBJ whole genome shotgun (WGS) entry which is preliminary data.</text>
</comment>
<dbReference type="PANTHER" id="PTHR22922">
    <property type="entry name" value="GPI-ANCHORED PROTEIN P137"/>
    <property type="match status" value="1"/>
</dbReference>
<feature type="compositionally biased region" description="Low complexity" evidence="3">
    <location>
        <begin position="269"/>
        <end position="296"/>
    </location>
</feature>
<dbReference type="EMBL" id="CAIIXF020000006">
    <property type="protein sequence ID" value="CAH1786667.1"/>
    <property type="molecule type" value="Genomic_DNA"/>
</dbReference>
<reference evidence="5" key="1">
    <citation type="submission" date="2022-03" db="EMBL/GenBank/DDBJ databases">
        <authorList>
            <person name="Martin C."/>
        </authorList>
    </citation>
    <scope>NUCLEOTIDE SEQUENCE</scope>
</reference>
<feature type="compositionally biased region" description="Low complexity" evidence="3">
    <location>
        <begin position="387"/>
        <end position="414"/>
    </location>
</feature>
<dbReference type="InterPro" id="IPR041637">
    <property type="entry name" value="Caprin-1_dimer"/>
</dbReference>
<gene>
    <name evidence="5" type="ORF">OFUS_LOCUS12516</name>
</gene>
<feature type="region of interest" description="Disordered" evidence="3">
    <location>
        <begin position="369"/>
        <end position="414"/>
    </location>
</feature>
<accession>A0A8S4NXR1</accession>
<evidence type="ECO:0000256" key="3">
    <source>
        <dbReference type="SAM" id="MobiDB-lite"/>
    </source>
</evidence>
<keyword evidence="6" id="KW-1185">Reference proteome</keyword>
<dbReference type="Proteomes" id="UP000749559">
    <property type="component" value="Unassembled WGS sequence"/>
</dbReference>
<feature type="compositionally biased region" description="Low complexity" evidence="3">
    <location>
        <begin position="713"/>
        <end position="736"/>
    </location>
</feature>
<dbReference type="GO" id="GO:0003723">
    <property type="term" value="F:RNA binding"/>
    <property type="evidence" value="ECO:0007669"/>
    <property type="project" value="TreeGrafter"/>
</dbReference>
<dbReference type="PANTHER" id="PTHR22922:SF19">
    <property type="entry name" value="CAPRIN HOMOLOG"/>
    <property type="match status" value="1"/>
</dbReference>
<evidence type="ECO:0000259" key="4">
    <source>
        <dbReference type="Pfam" id="PF18293"/>
    </source>
</evidence>
<dbReference type="OrthoDB" id="10062814at2759"/>
<comment type="similarity">
    <text evidence="1">Belongs to the caprin family.</text>
</comment>
<feature type="coiled-coil region" evidence="2">
    <location>
        <begin position="75"/>
        <end position="119"/>
    </location>
</feature>
<feature type="compositionally biased region" description="Basic and acidic residues" evidence="3">
    <location>
        <begin position="234"/>
        <end position="253"/>
    </location>
</feature>
<feature type="compositionally biased region" description="Polar residues" evidence="3">
    <location>
        <begin position="479"/>
        <end position="491"/>
    </location>
</feature>
<organism evidence="5 6">
    <name type="scientific">Owenia fusiformis</name>
    <name type="common">Polychaete worm</name>
    <dbReference type="NCBI Taxonomy" id="6347"/>
    <lineage>
        <taxon>Eukaryota</taxon>
        <taxon>Metazoa</taxon>
        <taxon>Spiralia</taxon>
        <taxon>Lophotrochozoa</taxon>
        <taxon>Annelida</taxon>
        <taxon>Polychaeta</taxon>
        <taxon>Sedentaria</taxon>
        <taxon>Canalipalpata</taxon>
        <taxon>Sabellida</taxon>
        <taxon>Oweniida</taxon>
        <taxon>Oweniidae</taxon>
        <taxon>Owenia</taxon>
    </lineage>
</organism>
<evidence type="ECO:0000256" key="1">
    <source>
        <dbReference type="ARBA" id="ARBA00007950"/>
    </source>
</evidence>
<feature type="compositionally biased region" description="Polar residues" evidence="3">
    <location>
        <begin position="498"/>
        <end position="515"/>
    </location>
</feature>
<dbReference type="Pfam" id="PF18293">
    <property type="entry name" value="Caprin-1_dimer"/>
    <property type="match status" value="1"/>
</dbReference>